<keyword evidence="3" id="KW-0547">Nucleotide-binding</keyword>
<protein>
    <recommendedName>
        <fullName evidence="3">tRNA(Met) cytidine acetate ligase</fullName>
        <ecNumber evidence="3">6.3.4.-</ecNumber>
    </recommendedName>
</protein>
<feature type="binding site" evidence="3">
    <location>
        <begin position="7"/>
        <end position="20"/>
    </location>
    <ligand>
        <name>ATP</name>
        <dbReference type="ChEBI" id="CHEBI:30616"/>
    </ligand>
</feature>
<comment type="caution">
    <text evidence="4">The sequence shown here is derived from an EMBL/GenBank/DDBJ whole genome shotgun (WGS) entry which is preliminary data.</text>
</comment>
<feature type="binding site" evidence="3">
    <location>
        <position position="163"/>
    </location>
    <ligand>
        <name>ATP</name>
        <dbReference type="ChEBI" id="CHEBI:30616"/>
    </ligand>
</feature>
<dbReference type="EMBL" id="JAOTPO010000003">
    <property type="protein sequence ID" value="MDE5413078.1"/>
    <property type="molecule type" value="Genomic_DNA"/>
</dbReference>
<comment type="similarity">
    <text evidence="3">Belongs to the TmcAL family.</text>
</comment>
<dbReference type="InterPro" id="IPR008513">
    <property type="entry name" value="tRNA(Met)_cyd_acetate_ligase"/>
</dbReference>
<comment type="catalytic activity">
    <reaction evidence="3">
        <text>cytidine(34) in elongator tRNA(Met) + acetate + ATP = N(4)-acetylcytidine(34) in elongator tRNA(Met) + AMP + diphosphate</text>
        <dbReference type="Rhea" id="RHEA:58144"/>
        <dbReference type="Rhea" id="RHEA-COMP:10693"/>
        <dbReference type="Rhea" id="RHEA-COMP:10694"/>
        <dbReference type="ChEBI" id="CHEBI:30089"/>
        <dbReference type="ChEBI" id="CHEBI:30616"/>
        <dbReference type="ChEBI" id="CHEBI:33019"/>
        <dbReference type="ChEBI" id="CHEBI:74900"/>
        <dbReference type="ChEBI" id="CHEBI:82748"/>
        <dbReference type="ChEBI" id="CHEBI:456215"/>
    </reaction>
</comment>
<dbReference type="EC" id="6.3.4.-" evidence="3"/>
<gene>
    <name evidence="3" type="primary">tmcAL</name>
    <name evidence="4" type="ORF">N7Z68_06745</name>
</gene>
<keyword evidence="5" id="KW-1185">Reference proteome</keyword>
<sequence length="413" mass="47436">MKAVGVVVEYNPFHNGHLFHLEESRRVTEGDVVIAVMSGNFLQRGEPAIVSKWQRTKMALASGVDIVLELPYAYSTQKAEIFAFGSISILQAIGVEEVCFGSEAGNIDLFHELYEFINKNKQHFNEQIQFYMSQGNSYPKATSLAFSSMKGKQQQLLDLSQPNNILGYHYVEAIHLLGNKMKGKTIQRKSAQYHDESFASETIASATSIRKAIFNKSANQKGTIHQVMPKSTLDLLTYYETSNHTLHDWELYFPMLKYQILSSTEAELAEIYEGEEGLEFRLKRFINTANSFAEFMHSIKTKRYTWNRLQRYCLHILTNTKKADMQWANAKNSPPYLRLLGMSAKGQAYLNQRKKLVDIPLITKVNSFHHPILELDKKVANIYALALPNRLQNDRLREEYTQSPIRFTEELKK</sequence>
<keyword evidence="1 3" id="KW-0436">Ligase</keyword>
<dbReference type="HAMAP" id="MF_01539">
    <property type="entry name" value="TmcAL"/>
    <property type="match status" value="1"/>
</dbReference>
<comment type="caution">
    <text evidence="3">Lacks conserved residue(s) required for the propagation of feature annotation.</text>
</comment>
<evidence type="ECO:0000256" key="2">
    <source>
        <dbReference type="ARBA" id="ARBA00022694"/>
    </source>
</evidence>
<dbReference type="InterPro" id="IPR014729">
    <property type="entry name" value="Rossmann-like_a/b/a_fold"/>
</dbReference>
<dbReference type="Proteomes" id="UP001148125">
    <property type="component" value="Unassembled WGS sequence"/>
</dbReference>
<dbReference type="Gene3D" id="3.40.50.620">
    <property type="entry name" value="HUPs"/>
    <property type="match status" value="1"/>
</dbReference>
<dbReference type="Pfam" id="PF05636">
    <property type="entry name" value="HIGH_NTase1"/>
    <property type="match status" value="1"/>
</dbReference>
<reference evidence="4" key="1">
    <citation type="submission" date="2024-05" db="EMBL/GenBank/DDBJ databases">
        <title>Alkalihalobacillus sp. strain MEB203 novel alkaliphilic bacterium from Lonar Lake, India.</title>
        <authorList>
            <person name="Joshi A."/>
            <person name="Thite S."/>
            <person name="Mengade P."/>
        </authorList>
    </citation>
    <scope>NUCLEOTIDE SEQUENCE</scope>
    <source>
        <strain evidence="4">MEB 203</strain>
    </source>
</reference>
<dbReference type="RefSeq" id="WP_275117695.1">
    <property type="nucleotide sequence ID" value="NZ_JAOTPO010000003.1"/>
</dbReference>
<evidence type="ECO:0000313" key="5">
    <source>
        <dbReference type="Proteomes" id="UP001148125"/>
    </source>
</evidence>
<comment type="subcellular location">
    <subcellularLocation>
        <location evidence="3">Cytoplasm</location>
    </subcellularLocation>
</comment>
<evidence type="ECO:0000256" key="1">
    <source>
        <dbReference type="ARBA" id="ARBA00022598"/>
    </source>
</evidence>
<keyword evidence="3" id="KW-0067">ATP-binding</keyword>
<proteinExistence type="inferred from homology"/>
<keyword evidence="3" id="KW-0963">Cytoplasm</keyword>
<keyword evidence="3" id="KW-0820">tRNA-binding</keyword>
<comment type="function">
    <text evidence="3">Catalyzes the formation of N(4)-acetylcytidine (ac(4)C) at the wobble position of elongator tRNA(Met), using acetate and ATP as substrates. First activates an acetate ion to form acetyladenylate (Ac-AMP) and then transfers the acetyl group to tRNA to form ac(4)C34.</text>
</comment>
<organism evidence="4 5">
    <name type="scientific">Alkalihalobacterium chitinilyticum</name>
    <dbReference type="NCBI Taxonomy" id="2980103"/>
    <lineage>
        <taxon>Bacteria</taxon>
        <taxon>Bacillati</taxon>
        <taxon>Bacillota</taxon>
        <taxon>Bacilli</taxon>
        <taxon>Bacillales</taxon>
        <taxon>Bacillaceae</taxon>
        <taxon>Alkalihalobacterium</taxon>
    </lineage>
</organism>
<name>A0ABT5VC97_9BACI</name>
<dbReference type="NCBIfam" id="NF010191">
    <property type="entry name" value="PRK13670.1"/>
    <property type="match status" value="1"/>
</dbReference>
<dbReference type="PANTHER" id="PTHR37825:SF1">
    <property type="entry name" value="TRNA(MET) CYTIDINE ACETATE LIGASE"/>
    <property type="match status" value="1"/>
</dbReference>
<evidence type="ECO:0000313" key="4">
    <source>
        <dbReference type="EMBL" id="MDE5413078.1"/>
    </source>
</evidence>
<feature type="binding site" evidence="3">
    <location>
        <position position="101"/>
    </location>
    <ligand>
        <name>ATP</name>
        <dbReference type="ChEBI" id="CHEBI:30616"/>
    </ligand>
</feature>
<accession>A0ABT5VC97</accession>
<evidence type="ECO:0000256" key="3">
    <source>
        <dbReference type="HAMAP-Rule" id="MF_01539"/>
    </source>
</evidence>
<feature type="binding site" evidence="3">
    <location>
        <position position="188"/>
    </location>
    <ligand>
        <name>ATP</name>
        <dbReference type="ChEBI" id="CHEBI:30616"/>
    </ligand>
</feature>
<dbReference type="PANTHER" id="PTHR37825">
    <property type="entry name" value="TRNA(MET) CYTIDINE ACETATE LIGASE"/>
    <property type="match status" value="1"/>
</dbReference>
<dbReference type="SUPFAM" id="SSF52374">
    <property type="entry name" value="Nucleotidylyl transferase"/>
    <property type="match status" value="1"/>
</dbReference>
<keyword evidence="3" id="KW-0694">RNA-binding</keyword>
<keyword evidence="2 3" id="KW-0819">tRNA processing</keyword>